<name>A0AAD6Z7I8_9AGAR</name>
<organism evidence="2 3">
    <name type="scientific">Mycena albidolilacea</name>
    <dbReference type="NCBI Taxonomy" id="1033008"/>
    <lineage>
        <taxon>Eukaryota</taxon>
        <taxon>Fungi</taxon>
        <taxon>Dikarya</taxon>
        <taxon>Basidiomycota</taxon>
        <taxon>Agaricomycotina</taxon>
        <taxon>Agaricomycetes</taxon>
        <taxon>Agaricomycetidae</taxon>
        <taxon>Agaricales</taxon>
        <taxon>Marasmiineae</taxon>
        <taxon>Mycenaceae</taxon>
        <taxon>Mycena</taxon>
    </lineage>
</organism>
<feature type="region of interest" description="Disordered" evidence="1">
    <location>
        <begin position="342"/>
        <end position="467"/>
    </location>
</feature>
<protein>
    <submittedName>
        <fullName evidence="2">Uncharacterized protein</fullName>
    </submittedName>
</protein>
<feature type="region of interest" description="Disordered" evidence="1">
    <location>
        <begin position="610"/>
        <end position="631"/>
    </location>
</feature>
<feature type="compositionally biased region" description="Basic residues" evidence="1">
    <location>
        <begin position="351"/>
        <end position="367"/>
    </location>
</feature>
<accession>A0AAD6Z7I8</accession>
<evidence type="ECO:0000313" key="2">
    <source>
        <dbReference type="EMBL" id="KAJ7310665.1"/>
    </source>
</evidence>
<reference evidence="2" key="1">
    <citation type="submission" date="2023-03" db="EMBL/GenBank/DDBJ databases">
        <title>Massive genome expansion in bonnet fungi (Mycena s.s.) driven by repeated elements and novel gene families across ecological guilds.</title>
        <authorList>
            <consortium name="Lawrence Berkeley National Laboratory"/>
            <person name="Harder C.B."/>
            <person name="Miyauchi S."/>
            <person name="Viragh M."/>
            <person name="Kuo A."/>
            <person name="Thoen E."/>
            <person name="Andreopoulos B."/>
            <person name="Lu D."/>
            <person name="Skrede I."/>
            <person name="Drula E."/>
            <person name="Henrissat B."/>
            <person name="Morin E."/>
            <person name="Kohler A."/>
            <person name="Barry K."/>
            <person name="LaButti K."/>
            <person name="Morin E."/>
            <person name="Salamov A."/>
            <person name="Lipzen A."/>
            <person name="Mereny Z."/>
            <person name="Hegedus B."/>
            <person name="Baldrian P."/>
            <person name="Stursova M."/>
            <person name="Weitz H."/>
            <person name="Taylor A."/>
            <person name="Grigoriev I.V."/>
            <person name="Nagy L.G."/>
            <person name="Martin F."/>
            <person name="Kauserud H."/>
        </authorList>
    </citation>
    <scope>NUCLEOTIDE SEQUENCE</scope>
    <source>
        <strain evidence="2">CBHHK002</strain>
    </source>
</reference>
<comment type="caution">
    <text evidence="2">The sequence shown here is derived from an EMBL/GenBank/DDBJ whole genome shotgun (WGS) entry which is preliminary data.</text>
</comment>
<proteinExistence type="predicted"/>
<evidence type="ECO:0000313" key="3">
    <source>
        <dbReference type="Proteomes" id="UP001218218"/>
    </source>
</evidence>
<feature type="compositionally biased region" description="Low complexity" evidence="1">
    <location>
        <begin position="421"/>
        <end position="467"/>
    </location>
</feature>
<dbReference type="Proteomes" id="UP001218218">
    <property type="component" value="Unassembled WGS sequence"/>
</dbReference>
<sequence length="701" mass="74855">MPKEPTLSAHAASNPTKPVQQPRQRNESQATKASRALAAEQRTDNDLALTAKFNEIFFQREEDIKTLAKEYSKTEVYIRQVLENSTKYTSKHALSLKNAITHRLSQEARDRGETYNAHDEQINLSGEQYWAYRDALTEEKKSLLDDLAESKNTKEHGVRATNKAVALDAVQTSTQVGKLILALHSRTAVRGFAMFMRGHPDDPAMPSFVESDEASKFFQDTFDCSVWDVVRKFELWSCNRDKTNNRNNIDAVRKHITELVEDALWKITGDKTVTMSWTNYKIDIVHTLGVEMAGWPSGVVMVWSSKVAADVARRILDKLRSGAIQWIALTRSQRAEVAEEVEALRESDAVKKRKQRSDKNKLRGPRTKKSDKMSDPNSSEDDSEDEPMSAPAPRAPNAPNAPASAPRAPNVPTSAPRAPNAATSAPRVPSAPASAPRAPITPTSAPHAPNAPASASQASNAPASASQASNAPASAACAPIAEVSAAAGQPQTSQPATSAALCSTSPATSLSNAATAFTGTLPTSSAMPASAALSAGTMPFGSQLTDEDFNFDFVGMDFGPMPLFPSSTSTSQLSLSTDELINDGVTMRINTSNPEDFAFDGGFNGGSGVAGDPSPSFSYNQRGSAPSAQVSGGTAGYMGATDNILPGTFIPAVPHAAPTASGPGAFMLVFSVATNTVTQKRKRAEGDGVEKPVCKVRARRS</sequence>
<evidence type="ECO:0000256" key="1">
    <source>
        <dbReference type="SAM" id="MobiDB-lite"/>
    </source>
</evidence>
<gene>
    <name evidence="2" type="ORF">DFH08DRAFT_974348</name>
</gene>
<dbReference type="EMBL" id="JARIHO010000078">
    <property type="protein sequence ID" value="KAJ7310665.1"/>
    <property type="molecule type" value="Genomic_DNA"/>
</dbReference>
<keyword evidence="3" id="KW-1185">Reference proteome</keyword>
<dbReference type="AlphaFoldDB" id="A0AAD6Z7I8"/>
<feature type="region of interest" description="Disordered" evidence="1">
    <location>
        <begin position="1"/>
        <end position="40"/>
    </location>
</feature>
<feature type="compositionally biased region" description="Polar residues" evidence="1">
    <location>
        <begin position="615"/>
        <end position="631"/>
    </location>
</feature>
<feature type="compositionally biased region" description="Low complexity" evidence="1">
    <location>
        <begin position="389"/>
        <end position="408"/>
    </location>
</feature>
<feature type="compositionally biased region" description="Acidic residues" evidence="1">
    <location>
        <begin position="378"/>
        <end position="387"/>
    </location>
</feature>
<feature type="compositionally biased region" description="Polar residues" evidence="1">
    <location>
        <begin position="11"/>
        <end position="32"/>
    </location>
</feature>